<feature type="signal peptide" evidence="2">
    <location>
        <begin position="1"/>
        <end position="22"/>
    </location>
</feature>
<dbReference type="AlphaFoldDB" id="A0A7W0CDL5"/>
<evidence type="ECO:0000256" key="2">
    <source>
        <dbReference type="SAM" id="SignalP"/>
    </source>
</evidence>
<accession>A0A7W0CDL5</accession>
<comment type="caution">
    <text evidence="4">The sequence shown here is derived from an EMBL/GenBank/DDBJ whole genome shotgun (WGS) entry which is preliminary data.</text>
</comment>
<evidence type="ECO:0000313" key="5">
    <source>
        <dbReference type="Proteomes" id="UP000530928"/>
    </source>
</evidence>
<dbReference type="Gene3D" id="3.40.190.10">
    <property type="entry name" value="Periplasmic binding protein-like II"/>
    <property type="match status" value="2"/>
</dbReference>
<gene>
    <name evidence="4" type="ORF">HNR30_000541</name>
</gene>
<organism evidence="4 5">
    <name type="scientific">Nonomuraea soli</name>
    <dbReference type="NCBI Taxonomy" id="1032476"/>
    <lineage>
        <taxon>Bacteria</taxon>
        <taxon>Bacillati</taxon>
        <taxon>Actinomycetota</taxon>
        <taxon>Actinomycetes</taxon>
        <taxon>Streptosporangiales</taxon>
        <taxon>Streptosporangiaceae</taxon>
        <taxon>Nonomuraea</taxon>
    </lineage>
</organism>
<keyword evidence="1 2" id="KW-0732">Signal</keyword>
<feature type="domain" description="Solute-binding protein family 3/N-terminal" evidence="3">
    <location>
        <begin position="29"/>
        <end position="250"/>
    </location>
</feature>
<dbReference type="SUPFAM" id="SSF53850">
    <property type="entry name" value="Periplasmic binding protein-like II"/>
    <property type="match status" value="1"/>
</dbReference>
<proteinExistence type="predicted"/>
<dbReference type="PANTHER" id="PTHR35936:SF17">
    <property type="entry name" value="ARGININE-BINDING EXTRACELLULAR PROTEIN ARTP"/>
    <property type="match status" value="1"/>
</dbReference>
<reference evidence="4 5" key="1">
    <citation type="submission" date="2020-07" db="EMBL/GenBank/DDBJ databases">
        <title>Genomic Encyclopedia of Type Strains, Phase IV (KMG-IV): sequencing the most valuable type-strain genomes for metagenomic binning, comparative biology and taxonomic classification.</title>
        <authorList>
            <person name="Goeker M."/>
        </authorList>
    </citation>
    <scope>NUCLEOTIDE SEQUENCE [LARGE SCALE GENOMIC DNA]</scope>
    <source>
        <strain evidence="4 5">DSM 45533</strain>
    </source>
</reference>
<dbReference type="Proteomes" id="UP000530928">
    <property type="component" value="Unassembled WGS sequence"/>
</dbReference>
<sequence length="266" mass="28886">MRRTLVALCLLATVSCSGSGPASIMDKDELTVAIRLDMPLISFQVPGGFDGYDVAVAKDLTRRVGKTVRWLPIKAGEQLQVLAEGRADLVFAHMSVTQERKKTIGFAGPYHIAHQDIAIRRDDDSLIRSVRDLAGRKICWVRGTNIATRIIDERHVKATAVAAPDYNTCLTMIANGTIDAISTDDTILAGLASKPGANLRIVRATFNEQRTAVGIPRGDVRACEDLNRAITGMYQDGTARMLLDKWFGQSGIDLSTVAVPQFEGCS</sequence>
<dbReference type="PROSITE" id="PS51257">
    <property type="entry name" value="PROKAR_LIPOPROTEIN"/>
    <property type="match status" value="1"/>
</dbReference>
<name>A0A7W0CDL5_9ACTN</name>
<evidence type="ECO:0000256" key="1">
    <source>
        <dbReference type="ARBA" id="ARBA00022729"/>
    </source>
</evidence>
<protein>
    <submittedName>
        <fullName evidence="4">Glutamate transport system substrate-binding protein</fullName>
    </submittedName>
</protein>
<dbReference type="EMBL" id="JACDUR010000001">
    <property type="protein sequence ID" value="MBA2889206.1"/>
    <property type="molecule type" value="Genomic_DNA"/>
</dbReference>
<dbReference type="PANTHER" id="PTHR35936">
    <property type="entry name" value="MEMBRANE-BOUND LYTIC MUREIN TRANSGLYCOSYLASE F"/>
    <property type="match status" value="1"/>
</dbReference>
<feature type="chain" id="PRO_5039731577" evidence="2">
    <location>
        <begin position="23"/>
        <end position="266"/>
    </location>
</feature>
<dbReference type="SMART" id="SM00062">
    <property type="entry name" value="PBPb"/>
    <property type="match status" value="1"/>
</dbReference>
<dbReference type="InterPro" id="IPR001638">
    <property type="entry name" value="Solute-binding_3/MltF_N"/>
</dbReference>
<evidence type="ECO:0000259" key="3">
    <source>
        <dbReference type="SMART" id="SM00062"/>
    </source>
</evidence>
<evidence type="ECO:0000313" key="4">
    <source>
        <dbReference type="EMBL" id="MBA2889206.1"/>
    </source>
</evidence>
<keyword evidence="5" id="KW-1185">Reference proteome</keyword>
<dbReference type="Pfam" id="PF00497">
    <property type="entry name" value="SBP_bac_3"/>
    <property type="match status" value="1"/>
</dbReference>
<dbReference type="RefSeq" id="WP_181608023.1">
    <property type="nucleotide sequence ID" value="NZ_BAABAM010000001.1"/>
</dbReference>